<gene>
    <name evidence="2" type="ORF">ThimaDRAFT_1531</name>
</gene>
<dbReference type="Pfam" id="PF13527">
    <property type="entry name" value="Acetyltransf_9"/>
    <property type="match status" value="1"/>
</dbReference>
<feature type="region of interest" description="Disordered" evidence="1">
    <location>
        <begin position="44"/>
        <end position="70"/>
    </location>
</feature>
<evidence type="ECO:0000256" key="1">
    <source>
        <dbReference type="SAM" id="MobiDB-lite"/>
    </source>
</evidence>
<organism evidence="2 3">
    <name type="scientific">Thiocapsa marina 5811</name>
    <dbReference type="NCBI Taxonomy" id="768671"/>
    <lineage>
        <taxon>Bacteria</taxon>
        <taxon>Pseudomonadati</taxon>
        <taxon>Pseudomonadota</taxon>
        <taxon>Gammaproteobacteria</taxon>
        <taxon>Chromatiales</taxon>
        <taxon>Chromatiaceae</taxon>
        <taxon>Thiocapsa</taxon>
    </lineage>
</organism>
<name>F9U9C9_9GAMM</name>
<dbReference type="Proteomes" id="UP000005459">
    <property type="component" value="Unassembled WGS sequence"/>
</dbReference>
<evidence type="ECO:0000313" key="2">
    <source>
        <dbReference type="EMBL" id="EGV19387.1"/>
    </source>
</evidence>
<proteinExistence type="predicted"/>
<dbReference type="STRING" id="768671.ThimaDRAFT_1531"/>
<dbReference type="Gene3D" id="3.40.630.30">
    <property type="match status" value="1"/>
</dbReference>
<keyword evidence="3" id="KW-1185">Reference proteome</keyword>
<dbReference type="eggNOG" id="COG2227">
    <property type="taxonomic scope" value="Bacteria"/>
</dbReference>
<accession>F9U9C9</accession>
<sequence length="482" mass="53414">MDTWSVGVLPQDALGDVLLLGSDRTETASVLTALGYRISACGSTRVGPSETTAGPGEGDPIRSGESADPPRLTDVALIGHRLSDPPLALFNGLRERLAPGGRLTLVLSRQSGEDPESPAYARRLGYLEAIGARCGFLFQSEPQGTSRRDSARTGCLSFVRADRDPRWRVRVLHESDVPRFVGLFKTAFNQDIDIALWRWKYGDGRGDAIIAETGGRLVAHYGCTRRRVRFFAEPTIALQICDVMVDPGERGIMTKSGAMFLTAATFAEIFFGLQEIPLGYGFPSRRAERLAKTLGLYAEVGRLMEVRWPAGDTRARLASRVRHLDPEQAGDRRAVERLWSAMARDFEDGILAIRDWSYIAYRYAQHPLNHYELLLVTSRLTVRPLGLLVLRKGKDAVELVDLVAPRSNLPVLVDQARRLTALWGLPSVFCWITQQHVAALGGPDGEVKDLDISIPTSVWVDGPAPERLRDRWWLMSGDTDFH</sequence>
<dbReference type="OrthoDB" id="8542820at2"/>
<reference evidence="2 3" key="1">
    <citation type="submission" date="2011-06" db="EMBL/GenBank/DDBJ databases">
        <title>The draft genome of Thiocapsa marina 5811.</title>
        <authorList>
            <consortium name="US DOE Joint Genome Institute (JGI-PGF)"/>
            <person name="Lucas S."/>
            <person name="Han J."/>
            <person name="Cheng J.-F."/>
            <person name="Goodwin L."/>
            <person name="Pitluck S."/>
            <person name="Peters L."/>
            <person name="Land M.L."/>
            <person name="Hauser L."/>
            <person name="Vogl K."/>
            <person name="Liu Z."/>
            <person name="Imhoff J."/>
            <person name="Thiel V."/>
            <person name="Frigaard N.-U."/>
            <person name="Bryant D."/>
            <person name="Woyke T.J."/>
        </authorList>
    </citation>
    <scope>NUCLEOTIDE SEQUENCE [LARGE SCALE GENOMIC DNA]</scope>
    <source>
        <strain evidence="2 3">5811</strain>
    </source>
</reference>
<dbReference type="RefSeq" id="WP_007192408.1">
    <property type="nucleotide sequence ID" value="NZ_AFWV01000004.1"/>
</dbReference>
<dbReference type="SUPFAM" id="SSF55729">
    <property type="entry name" value="Acyl-CoA N-acyltransferases (Nat)"/>
    <property type="match status" value="1"/>
</dbReference>
<evidence type="ECO:0000313" key="3">
    <source>
        <dbReference type="Proteomes" id="UP000005459"/>
    </source>
</evidence>
<dbReference type="PATRIC" id="fig|768671.3.peg.1630"/>
<dbReference type="InterPro" id="IPR016181">
    <property type="entry name" value="Acyl_CoA_acyltransferase"/>
</dbReference>
<dbReference type="AlphaFoldDB" id="F9U9C9"/>
<protein>
    <submittedName>
        <fullName evidence="2">Uncharacterized protein</fullName>
    </submittedName>
</protein>
<dbReference type="EMBL" id="AFWV01000004">
    <property type="protein sequence ID" value="EGV19387.1"/>
    <property type="molecule type" value="Genomic_DNA"/>
</dbReference>